<dbReference type="Proteomes" id="UP000289821">
    <property type="component" value="Unassembled WGS sequence"/>
</dbReference>
<evidence type="ECO:0000313" key="3">
    <source>
        <dbReference type="Proteomes" id="UP000289821"/>
    </source>
</evidence>
<name>A0A4Q0NWC1_9FLAO</name>
<dbReference type="RefSeq" id="WP_128761176.1">
    <property type="nucleotide sequence ID" value="NZ_QOVI01000003.1"/>
</dbReference>
<comment type="caution">
    <text evidence="2">The sequence shown here is derived from an EMBL/GenBank/DDBJ whole genome shotgun (WGS) entry which is preliminary data.</text>
</comment>
<sequence>MQKQKLQYCLSLVLTLLFLYSCASKRTQYRDQKHTLNQINSDTSNYRSVFLLGNLGSGKNGPNNALIQAFDSLQNKIAKKDDYLMILGDNVYANKLTEDNNEQQLKHVVQLVKDFKGKTLIIPGENDWNDEGVKGLEKIEDYIEEKMGKDNHFQPENGCPIETITVDKETEIIIIDSQWYIEDWSKHEGFNDKCAIKTRTQFLTLLKDEARKARHKNVLLVMHHPLFSNGIYGGEMSTRAFYRPSLENAYVPIAGFLWGFARTQGGISKQDQFNPLMNELMSEIKTMAIGLPRLFVLSAHERSMQYIENGNIRQIISGTGSKTEYARLGKDGLFASVKPGFSELRLFEDGSSTVHFYSLNKNNMLSVSFSKESYSRPEPYPLDSLLKNIPQSKKASIYPKELVEVTPEYEKKWGKHYRYLYGLDIDAPTVLLDTLYGGLTVERAGGGNQTQSLRLVDGDDREYNMRALAKDPLAFLKSSGYDDLDAQEYFEGTLPARLIEDFYTASHPYGAFAIPRLAGAADLNHTHPKVFYVPKQKTLGDFNKTHGDRLYMIVEKPDEDFNGSHMFGFNEDVESTADLFEKIREDEKNQIAEDEYIRARVFDMLVGDWDRHEDQWRWAERKDADDVYTYIAIPRDRDQVFSKFDGKIIKTMQKFMASTRELGNYGPEIEFIEKFSESAINLDRAVLQKTTKQDWLDAVDYLQKNITPEVVNKAFSAMPVEIHNEDWKLLQQDLLARKANLKDIVERYYKYYIRFQTLKGTDKDDHFYITRNDDGTTLIKAFRIQDGEDGTLLFDRVFTPKKTKEIWIYGLDDDDVFTTSGTAKSKIKIVIAGGQDDDTYDLKNGNNLSVYDQPNGNKIGENNGARLHFSSVYENHIYDSERLPDEAKKIGLVLPYNPDWGVAPHLRFARQKLGFERNPFTSQFVLDAQYFSLTQAAIFKSEMHFANIFPEWNFKISGLATTNNYTENFFGYGNETMNTASNFDVNRINMQKFEAGTGVYYNGEYGSSFQTDLVYQNYQLDSSLQINNYNQLNNNQYITLKAIYSYKSIDDSKFPTRGMFFEASGFYSDDLNNSQTVFAADPKITFWNAIDSSRDLVLKTQIDGQLRFGNTIPFYQAAQIGGNSGLRSYRLGRFTGDQALRASADILYQFKPLKTAIFPIRSNIFAGYDVGRIWLNEESSKVWHNSYGGGLNFSMGGFFSSSLGYFTGDEGGRFQFAVKFGV</sequence>
<gene>
    <name evidence="2" type="ORF">DSM04_103505</name>
</gene>
<evidence type="ECO:0000256" key="1">
    <source>
        <dbReference type="SAM" id="SignalP"/>
    </source>
</evidence>
<keyword evidence="3" id="KW-1185">Reference proteome</keyword>
<evidence type="ECO:0000313" key="2">
    <source>
        <dbReference type="EMBL" id="RXG15616.1"/>
    </source>
</evidence>
<dbReference type="InterPro" id="IPR029052">
    <property type="entry name" value="Metallo-depent_PP-like"/>
</dbReference>
<keyword evidence="1" id="KW-0732">Signal</keyword>
<dbReference type="EMBL" id="QOVI01000003">
    <property type="protein sequence ID" value="RXG15616.1"/>
    <property type="molecule type" value="Genomic_DNA"/>
</dbReference>
<dbReference type="PROSITE" id="PS51257">
    <property type="entry name" value="PROKAR_LIPOPROTEIN"/>
    <property type="match status" value="1"/>
</dbReference>
<proteinExistence type="predicted"/>
<reference evidence="2 3" key="1">
    <citation type="submission" date="2018-07" db="EMBL/GenBank/DDBJ databases">
        <title>Leeuwenhoekiella genomics.</title>
        <authorList>
            <person name="Tahon G."/>
            <person name="Willems A."/>
        </authorList>
    </citation>
    <scope>NUCLEOTIDE SEQUENCE [LARGE SCALE GENOMIC DNA]</scope>
    <source>
        <strain evidence="2 3">R-50232</strain>
    </source>
</reference>
<dbReference type="AlphaFoldDB" id="A0A4Q0NWC1"/>
<dbReference type="OrthoDB" id="333971at2"/>
<dbReference type="Gene3D" id="2.40.160.50">
    <property type="entry name" value="membrane protein fhac: a member of the omp85/tpsb transporter family"/>
    <property type="match status" value="1"/>
</dbReference>
<dbReference type="Gene3D" id="3.60.21.10">
    <property type="match status" value="1"/>
</dbReference>
<dbReference type="SUPFAM" id="SSF56300">
    <property type="entry name" value="Metallo-dependent phosphatases"/>
    <property type="match status" value="1"/>
</dbReference>
<protein>
    <recommendedName>
        <fullName evidence="4">Calcineurin-like phosphoesterase family protein</fullName>
    </recommendedName>
</protein>
<organism evidence="2 3">
    <name type="scientific">Leeuwenhoekiella aestuarii</name>
    <dbReference type="NCBI Taxonomy" id="2249426"/>
    <lineage>
        <taxon>Bacteria</taxon>
        <taxon>Pseudomonadati</taxon>
        <taxon>Bacteroidota</taxon>
        <taxon>Flavobacteriia</taxon>
        <taxon>Flavobacteriales</taxon>
        <taxon>Flavobacteriaceae</taxon>
        <taxon>Leeuwenhoekiella</taxon>
    </lineage>
</organism>
<accession>A0A4Q0NWC1</accession>
<feature type="chain" id="PRO_5020357241" description="Calcineurin-like phosphoesterase family protein" evidence="1">
    <location>
        <begin position="26"/>
        <end position="1222"/>
    </location>
</feature>
<feature type="signal peptide" evidence="1">
    <location>
        <begin position="1"/>
        <end position="25"/>
    </location>
</feature>
<evidence type="ECO:0008006" key="4">
    <source>
        <dbReference type="Google" id="ProtNLM"/>
    </source>
</evidence>